<proteinExistence type="predicted"/>
<evidence type="ECO:0000313" key="3">
    <source>
        <dbReference type="Proteomes" id="UP001177003"/>
    </source>
</evidence>
<reference evidence="2" key="1">
    <citation type="submission" date="2023-04" db="EMBL/GenBank/DDBJ databases">
        <authorList>
            <person name="Vijverberg K."/>
            <person name="Xiong W."/>
            <person name="Schranz E."/>
        </authorList>
    </citation>
    <scope>NUCLEOTIDE SEQUENCE</scope>
</reference>
<name>A0AA35ZD29_LACSI</name>
<gene>
    <name evidence="2" type="ORF">LSALG_LOCUS29299</name>
</gene>
<organism evidence="2 3">
    <name type="scientific">Lactuca saligna</name>
    <name type="common">Willowleaf lettuce</name>
    <dbReference type="NCBI Taxonomy" id="75948"/>
    <lineage>
        <taxon>Eukaryota</taxon>
        <taxon>Viridiplantae</taxon>
        <taxon>Streptophyta</taxon>
        <taxon>Embryophyta</taxon>
        <taxon>Tracheophyta</taxon>
        <taxon>Spermatophyta</taxon>
        <taxon>Magnoliopsida</taxon>
        <taxon>eudicotyledons</taxon>
        <taxon>Gunneridae</taxon>
        <taxon>Pentapetalae</taxon>
        <taxon>asterids</taxon>
        <taxon>campanulids</taxon>
        <taxon>Asterales</taxon>
        <taxon>Asteraceae</taxon>
        <taxon>Cichorioideae</taxon>
        <taxon>Cichorieae</taxon>
        <taxon>Lactucinae</taxon>
        <taxon>Lactuca</taxon>
    </lineage>
</organism>
<evidence type="ECO:0000313" key="2">
    <source>
        <dbReference type="EMBL" id="CAI9290086.1"/>
    </source>
</evidence>
<protein>
    <submittedName>
        <fullName evidence="2">Uncharacterized protein</fullName>
    </submittedName>
</protein>
<feature type="compositionally biased region" description="Acidic residues" evidence="1">
    <location>
        <begin position="37"/>
        <end position="51"/>
    </location>
</feature>
<dbReference type="Proteomes" id="UP001177003">
    <property type="component" value="Chromosome 6"/>
</dbReference>
<accession>A0AA35ZD29</accession>
<feature type="region of interest" description="Disordered" evidence="1">
    <location>
        <begin position="16"/>
        <end position="58"/>
    </location>
</feature>
<sequence length="163" mass="18541">MATFLTKKIIVAASSASKKVKKLAQKPKTPSPSNSGNDDEQNADEEDEDQREDSPRTEDFLNIQFKGFKEANQIMNESTLADFLFMNPYDWISLFLIVMKDEQKCEPVFANLKKDAYLLHPVDCEDGCRDCFCSEEKANFEARRGPKDLHKLKVGKLERSIGV</sequence>
<dbReference type="AlphaFoldDB" id="A0AA35ZD29"/>
<dbReference type="EMBL" id="OX465082">
    <property type="protein sequence ID" value="CAI9290086.1"/>
    <property type="molecule type" value="Genomic_DNA"/>
</dbReference>
<evidence type="ECO:0000256" key="1">
    <source>
        <dbReference type="SAM" id="MobiDB-lite"/>
    </source>
</evidence>
<keyword evidence="3" id="KW-1185">Reference proteome</keyword>